<dbReference type="InterPro" id="IPR005839">
    <property type="entry name" value="Methylthiotransferase"/>
</dbReference>
<dbReference type="FunFam" id="3.80.30.20:FF:000001">
    <property type="entry name" value="tRNA-2-methylthio-N(6)-dimethylallyladenosine synthase 2"/>
    <property type="match status" value="1"/>
</dbReference>
<organism evidence="18 19">
    <name type="scientific">Candidatus Blautia faecavium</name>
    <dbReference type="NCBI Taxonomy" id="2838487"/>
    <lineage>
        <taxon>Bacteria</taxon>
        <taxon>Bacillati</taxon>
        <taxon>Bacillota</taxon>
        <taxon>Clostridia</taxon>
        <taxon>Lachnospirales</taxon>
        <taxon>Lachnospiraceae</taxon>
        <taxon>Blautia</taxon>
    </lineage>
</organism>
<keyword evidence="11" id="KW-0411">Iron-sulfur</keyword>
<dbReference type="PANTHER" id="PTHR43837:SF1">
    <property type="entry name" value="RIBOSOMAL PROTEIN US12 METHYLTHIOTRANSFERASE RIMO"/>
    <property type="match status" value="1"/>
</dbReference>
<keyword evidence="5" id="KW-0963">Cytoplasm</keyword>
<evidence type="ECO:0000313" key="18">
    <source>
        <dbReference type="EMBL" id="HJB30207.1"/>
    </source>
</evidence>
<evidence type="ECO:0000313" key="19">
    <source>
        <dbReference type="Proteomes" id="UP000823842"/>
    </source>
</evidence>
<dbReference type="PROSITE" id="PS01278">
    <property type="entry name" value="MTTASE_RADICAL"/>
    <property type="match status" value="1"/>
</dbReference>
<keyword evidence="6" id="KW-0808">Transferase</keyword>
<dbReference type="SUPFAM" id="SSF102114">
    <property type="entry name" value="Radical SAM enzymes"/>
    <property type="match status" value="1"/>
</dbReference>
<dbReference type="PANTHER" id="PTHR43837">
    <property type="entry name" value="RIBOSOMAL PROTEIN S12 METHYLTHIOTRANSFERASE RIMO"/>
    <property type="match status" value="1"/>
</dbReference>
<gene>
    <name evidence="18" type="primary">mtaB</name>
    <name evidence="18" type="ORF">IAA06_15655</name>
</gene>
<keyword evidence="4" id="KW-0004">4Fe-4S</keyword>
<evidence type="ECO:0000256" key="14">
    <source>
        <dbReference type="ARBA" id="ARBA00061574"/>
    </source>
</evidence>
<evidence type="ECO:0000256" key="3">
    <source>
        <dbReference type="ARBA" id="ARBA00013273"/>
    </source>
</evidence>
<dbReference type="Gene3D" id="3.80.30.20">
    <property type="entry name" value="tm_1862 like domain"/>
    <property type="match status" value="1"/>
</dbReference>
<keyword evidence="7" id="KW-0949">S-adenosyl-L-methionine</keyword>
<comment type="similarity">
    <text evidence="14">Belongs to the methylthiotransferase family. MtaB subfamily.</text>
</comment>
<dbReference type="AlphaFoldDB" id="A0A9D2RXB9"/>
<feature type="domain" description="Radical SAM core" evidence="17">
    <location>
        <begin position="140"/>
        <end position="370"/>
    </location>
</feature>
<dbReference type="SFLD" id="SFLDS00029">
    <property type="entry name" value="Radical_SAM"/>
    <property type="match status" value="1"/>
</dbReference>
<dbReference type="PROSITE" id="PS51918">
    <property type="entry name" value="RADICAL_SAM"/>
    <property type="match status" value="1"/>
</dbReference>
<sequence length="440" mass="50405">MRKKVALHNLGCKVNAYETDAMQELLKEAGYEIVPFQPGADIYLINTCTVTNIADRKSRQMLHKAKKMNPDAIVVAAGCYAQTDTGKLNQDEAVDLILGNNQKKNIVEALKDYEKEHVKKTRIIKINQTKEYEELEIHSTAEHVRAYIKVQDGCNQFCTYCIIPYARGRVRSRRTEHILKEVRELAEKGYKEIVLTGIHLSSYGMDFKGEEDLLSLIQEVHKVEGIRRIRLGSLEPGIITEKFVQGISALEKVCPHFHLSLQSGCDRTLERMNRRYRSAEYAKKCALIRMYYENPALTTDVIVGFPMETEEDFRESYQFVEGIRFYETHIFKYSRRQGTKAAAMDGQIPEKIKGERSEQLLLLNEKRSREYEEALIGKKLDILLEEKLLVNGKEYFVGHSREYVKAAVETGTGYQVNDIVSVRADGFLDAHLLHGTPVLD</sequence>
<dbReference type="InterPro" id="IPR058240">
    <property type="entry name" value="rSAM_sf"/>
</dbReference>
<evidence type="ECO:0000259" key="17">
    <source>
        <dbReference type="PROSITE" id="PS51918"/>
    </source>
</evidence>
<dbReference type="InterPro" id="IPR020612">
    <property type="entry name" value="Methylthiotransferase_CS"/>
</dbReference>
<evidence type="ECO:0000256" key="4">
    <source>
        <dbReference type="ARBA" id="ARBA00022485"/>
    </source>
</evidence>
<accession>A0A9D2RXB9</accession>
<proteinExistence type="inferred from homology"/>
<dbReference type="NCBIfam" id="TIGR01579">
    <property type="entry name" value="MiaB-like-C"/>
    <property type="match status" value="1"/>
</dbReference>
<evidence type="ECO:0000256" key="13">
    <source>
        <dbReference type="ARBA" id="ARBA00051661"/>
    </source>
</evidence>
<evidence type="ECO:0000256" key="6">
    <source>
        <dbReference type="ARBA" id="ARBA00022679"/>
    </source>
</evidence>
<comment type="function">
    <text evidence="2">Catalyzes the methylthiolation of N6-threonylcarbamoyladenosine (t(6)A), leading to the formation of 2-methylthio-N6-threonylcarbamoyladenosine (ms(2)t(6)A) at position 37 in tRNAs that read codons beginning with adenine.</text>
</comment>
<dbReference type="GO" id="GO:0005829">
    <property type="term" value="C:cytosol"/>
    <property type="evidence" value="ECO:0007669"/>
    <property type="project" value="TreeGrafter"/>
</dbReference>
<evidence type="ECO:0000256" key="2">
    <source>
        <dbReference type="ARBA" id="ARBA00002399"/>
    </source>
</evidence>
<feature type="domain" description="MTTase N-terminal" evidence="16">
    <location>
        <begin position="3"/>
        <end position="115"/>
    </location>
</feature>
<dbReference type="InterPro" id="IPR038135">
    <property type="entry name" value="Methylthiotransferase_N_sf"/>
</dbReference>
<keyword evidence="9" id="KW-0479">Metal-binding</keyword>
<dbReference type="InterPro" id="IPR006467">
    <property type="entry name" value="MiaB-like_bact"/>
</dbReference>
<dbReference type="SFLD" id="SFLDG01061">
    <property type="entry name" value="methylthiotransferase"/>
    <property type="match status" value="1"/>
</dbReference>
<dbReference type="SFLD" id="SFLDG01082">
    <property type="entry name" value="B12-binding_domain_containing"/>
    <property type="match status" value="1"/>
</dbReference>
<dbReference type="InterPro" id="IPR007197">
    <property type="entry name" value="rSAM"/>
</dbReference>
<dbReference type="EMBL" id="DWYZ01000301">
    <property type="protein sequence ID" value="HJB30207.1"/>
    <property type="molecule type" value="Genomic_DNA"/>
</dbReference>
<dbReference type="Gene3D" id="3.40.50.12160">
    <property type="entry name" value="Methylthiotransferase, N-terminal domain"/>
    <property type="match status" value="1"/>
</dbReference>
<dbReference type="EC" id="2.8.4.5" evidence="3"/>
<dbReference type="NCBIfam" id="TIGR00089">
    <property type="entry name" value="MiaB/RimO family radical SAM methylthiotransferase"/>
    <property type="match status" value="1"/>
</dbReference>
<keyword evidence="10" id="KW-0408">Iron</keyword>
<evidence type="ECO:0000256" key="11">
    <source>
        <dbReference type="ARBA" id="ARBA00023014"/>
    </source>
</evidence>
<reference evidence="18" key="1">
    <citation type="journal article" date="2021" name="PeerJ">
        <title>Extensive microbial diversity within the chicken gut microbiome revealed by metagenomics and culture.</title>
        <authorList>
            <person name="Gilroy R."/>
            <person name="Ravi A."/>
            <person name="Getino M."/>
            <person name="Pursley I."/>
            <person name="Horton D.L."/>
            <person name="Alikhan N.F."/>
            <person name="Baker D."/>
            <person name="Gharbi K."/>
            <person name="Hall N."/>
            <person name="Watson M."/>
            <person name="Adriaenssens E.M."/>
            <person name="Foster-Nyarko E."/>
            <person name="Jarju S."/>
            <person name="Secka A."/>
            <person name="Antonio M."/>
            <person name="Oren A."/>
            <person name="Chaudhuri R.R."/>
            <person name="La Ragione R."/>
            <person name="Hildebrand F."/>
            <person name="Pallen M.J."/>
        </authorList>
    </citation>
    <scope>NUCLEOTIDE SEQUENCE</scope>
    <source>
        <strain evidence="18">ChiSjej1B19-5720</strain>
    </source>
</reference>
<dbReference type="InterPro" id="IPR013848">
    <property type="entry name" value="Methylthiotransferase_N"/>
</dbReference>
<dbReference type="GO" id="GO:0035598">
    <property type="term" value="F:tRNA (N(6)-L-threonylcarbamoyladenosine(37)-C(2))-methylthiotransferase activity"/>
    <property type="evidence" value="ECO:0007669"/>
    <property type="project" value="UniProtKB-EC"/>
</dbReference>
<evidence type="ECO:0000256" key="8">
    <source>
        <dbReference type="ARBA" id="ARBA00022694"/>
    </source>
</evidence>
<name>A0A9D2RXB9_9FIRM</name>
<comment type="cofactor">
    <cofactor evidence="1">
        <name>[4Fe-4S] cluster</name>
        <dbReference type="ChEBI" id="CHEBI:49883"/>
    </cofactor>
</comment>
<dbReference type="InterPro" id="IPR005840">
    <property type="entry name" value="Ribosomal_uS12_MeSTrfase_RimO"/>
</dbReference>
<dbReference type="PROSITE" id="PS51449">
    <property type="entry name" value="MTTASE_N"/>
    <property type="match status" value="1"/>
</dbReference>
<dbReference type="InterPro" id="IPR023404">
    <property type="entry name" value="rSAM_horseshoe"/>
</dbReference>
<dbReference type="FunFam" id="3.40.50.12160:FF:000004">
    <property type="entry name" value="Threonylcarbamoyladenosine tRNA methylthiotransferase MtaB"/>
    <property type="match status" value="1"/>
</dbReference>
<evidence type="ECO:0000259" key="16">
    <source>
        <dbReference type="PROSITE" id="PS51449"/>
    </source>
</evidence>
<dbReference type="GO" id="GO:0051539">
    <property type="term" value="F:4 iron, 4 sulfur cluster binding"/>
    <property type="evidence" value="ECO:0007669"/>
    <property type="project" value="UniProtKB-KW"/>
</dbReference>
<dbReference type="SFLD" id="SFLDF00295">
    <property type="entry name" value="threonylcarbamoyladenosine_tRN"/>
    <property type="match status" value="1"/>
</dbReference>
<dbReference type="InterPro" id="IPR034557">
    <property type="entry name" value="ThrcA_tRNA_MEthiotransferase"/>
</dbReference>
<keyword evidence="8" id="KW-0819">tRNA processing</keyword>
<evidence type="ECO:0000256" key="1">
    <source>
        <dbReference type="ARBA" id="ARBA00001966"/>
    </source>
</evidence>
<dbReference type="GO" id="GO:0035599">
    <property type="term" value="F:aspartic acid methylthiotransferase activity"/>
    <property type="evidence" value="ECO:0007669"/>
    <property type="project" value="TreeGrafter"/>
</dbReference>
<reference evidence="18" key="2">
    <citation type="submission" date="2021-04" db="EMBL/GenBank/DDBJ databases">
        <authorList>
            <person name="Gilroy R."/>
        </authorList>
    </citation>
    <scope>NUCLEOTIDE SEQUENCE</scope>
    <source>
        <strain evidence="18">ChiSjej1B19-5720</strain>
    </source>
</reference>
<dbReference type="Pfam" id="PF04055">
    <property type="entry name" value="Radical_SAM"/>
    <property type="match status" value="1"/>
</dbReference>
<evidence type="ECO:0000256" key="5">
    <source>
        <dbReference type="ARBA" id="ARBA00022490"/>
    </source>
</evidence>
<dbReference type="Pfam" id="PF00919">
    <property type="entry name" value="UPF0004"/>
    <property type="match status" value="1"/>
</dbReference>
<dbReference type="CDD" id="cd01335">
    <property type="entry name" value="Radical_SAM"/>
    <property type="match status" value="1"/>
</dbReference>
<comment type="catalytic activity">
    <reaction evidence="13">
        <text>N(6)-L-threonylcarbamoyladenosine(37) in tRNA + (sulfur carrier)-SH + AH2 + 2 S-adenosyl-L-methionine = 2-methylsulfanyl-N(6)-L-threonylcarbamoyladenosine(37) in tRNA + (sulfur carrier)-H + 5'-deoxyadenosine + L-methionine + A + S-adenosyl-L-homocysteine + 2 H(+)</text>
        <dbReference type="Rhea" id="RHEA:37075"/>
        <dbReference type="Rhea" id="RHEA-COMP:10163"/>
        <dbReference type="Rhea" id="RHEA-COMP:11092"/>
        <dbReference type="Rhea" id="RHEA-COMP:14737"/>
        <dbReference type="Rhea" id="RHEA-COMP:14739"/>
        <dbReference type="ChEBI" id="CHEBI:13193"/>
        <dbReference type="ChEBI" id="CHEBI:15378"/>
        <dbReference type="ChEBI" id="CHEBI:17319"/>
        <dbReference type="ChEBI" id="CHEBI:17499"/>
        <dbReference type="ChEBI" id="CHEBI:29917"/>
        <dbReference type="ChEBI" id="CHEBI:57844"/>
        <dbReference type="ChEBI" id="CHEBI:57856"/>
        <dbReference type="ChEBI" id="CHEBI:59789"/>
        <dbReference type="ChEBI" id="CHEBI:64428"/>
        <dbReference type="ChEBI" id="CHEBI:74418"/>
        <dbReference type="ChEBI" id="CHEBI:74420"/>
        <dbReference type="EC" id="2.8.4.5"/>
    </reaction>
</comment>
<evidence type="ECO:0000256" key="10">
    <source>
        <dbReference type="ARBA" id="ARBA00023004"/>
    </source>
</evidence>
<comment type="caution">
    <text evidence="18">The sequence shown here is derived from an EMBL/GenBank/DDBJ whole genome shotgun (WGS) entry which is preliminary data.</text>
</comment>
<evidence type="ECO:0000256" key="12">
    <source>
        <dbReference type="ARBA" id="ARBA00031213"/>
    </source>
</evidence>
<dbReference type="SMART" id="SM00729">
    <property type="entry name" value="Elp3"/>
    <property type="match status" value="1"/>
</dbReference>
<dbReference type="GO" id="GO:0046872">
    <property type="term" value="F:metal ion binding"/>
    <property type="evidence" value="ECO:0007669"/>
    <property type="project" value="UniProtKB-KW"/>
</dbReference>
<evidence type="ECO:0000256" key="9">
    <source>
        <dbReference type="ARBA" id="ARBA00022723"/>
    </source>
</evidence>
<evidence type="ECO:0000256" key="7">
    <source>
        <dbReference type="ARBA" id="ARBA00022691"/>
    </source>
</evidence>
<evidence type="ECO:0000256" key="15">
    <source>
        <dbReference type="ARBA" id="ARBA00069898"/>
    </source>
</evidence>
<dbReference type="InterPro" id="IPR006638">
    <property type="entry name" value="Elp3/MiaA/NifB-like_rSAM"/>
</dbReference>
<dbReference type="Proteomes" id="UP000823842">
    <property type="component" value="Unassembled WGS sequence"/>
</dbReference>
<protein>
    <recommendedName>
        <fullName evidence="15">Threonylcarbamoyladenosine tRNA methylthiotransferase MtaB</fullName>
        <ecNumber evidence="3">2.8.4.5</ecNumber>
    </recommendedName>
    <alternativeName>
        <fullName evidence="12">tRNA-t(6)A37 methylthiotransferase</fullName>
    </alternativeName>
</protein>